<reference evidence="3" key="1">
    <citation type="submission" date="2023-07" db="EMBL/GenBank/DDBJ databases">
        <title>Sequencing the genomes of 1000 actinobacteria strains.</title>
        <authorList>
            <person name="Klenk H.-P."/>
        </authorList>
    </citation>
    <scope>NUCLEOTIDE SEQUENCE</scope>
    <source>
        <strain evidence="3">DSM 44707</strain>
    </source>
</reference>
<keyword evidence="1" id="KW-0444">Lipid biosynthesis</keyword>
<evidence type="ECO:0000313" key="3">
    <source>
        <dbReference type="EMBL" id="MDR7276785.1"/>
    </source>
</evidence>
<keyword evidence="1" id="KW-0092">Biotin</keyword>
<proteinExistence type="predicted"/>
<keyword evidence="4" id="KW-1185">Reference proteome</keyword>
<gene>
    <name evidence="3" type="ORF">J2S41_003563</name>
</gene>
<dbReference type="GO" id="GO:0003989">
    <property type="term" value="F:acetyl-CoA carboxylase activity"/>
    <property type="evidence" value="ECO:0007669"/>
    <property type="project" value="InterPro"/>
</dbReference>
<dbReference type="InterPro" id="IPR011053">
    <property type="entry name" value="Single_hybrid_motif"/>
</dbReference>
<dbReference type="PANTHER" id="PTHR47597">
    <property type="entry name" value="IS A MEMBER OF THE PF|00364 BIOTIN-REQUIRING ENZYMES FAMILY-RELATED"/>
    <property type="match status" value="1"/>
</dbReference>
<dbReference type="Proteomes" id="UP001183643">
    <property type="component" value="Unassembled WGS sequence"/>
</dbReference>
<evidence type="ECO:0000313" key="4">
    <source>
        <dbReference type="Proteomes" id="UP001183643"/>
    </source>
</evidence>
<evidence type="ECO:0000259" key="2">
    <source>
        <dbReference type="PROSITE" id="PS50968"/>
    </source>
</evidence>
<evidence type="ECO:0000256" key="1">
    <source>
        <dbReference type="RuleBase" id="RU364072"/>
    </source>
</evidence>
<dbReference type="EMBL" id="JAVDYB010000001">
    <property type="protein sequence ID" value="MDR7276785.1"/>
    <property type="molecule type" value="Genomic_DNA"/>
</dbReference>
<organism evidence="3 4">
    <name type="scientific">Catenuloplanes atrovinosus</name>
    <dbReference type="NCBI Taxonomy" id="137266"/>
    <lineage>
        <taxon>Bacteria</taxon>
        <taxon>Bacillati</taxon>
        <taxon>Actinomycetota</taxon>
        <taxon>Actinomycetes</taxon>
        <taxon>Micromonosporales</taxon>
        <taxon>Micromonosporaceae</taxon>
        <taxon>Catenuloplanes</taxon>
    </lineage>
</organism>
<dbReference type="RefSeq" id="WP_310369000.1">
    <property type="nucleotide sequence ID" value="NZ_JAVDYB010000001.1"/>
</dbReference>
<comment type="function">
    <text evidence="1">This protein is a component of the acetyl coenzyme A carboxylase complex; first, biotin carboxylase catalyzes the carboxylation of the carrier protein and then the transcarboxylase transfers the carboxyl group to form malonyl-CoA.</text>
</comment>
<dbReference type="InterPro" id="IPR000089">
    <property type="entry name" value="Biotin_lipoyl"/>
</dbReference>
<dbReference type="GO" id="GO:0009317">
    <property type="term" value="C:acetyl-CoA carboxylase complex"/>
    <property type="evidence" value="ECO:0007669"/>
    <property type="project" value="InterPro"/>
</dbReference>
<protein>
    <recommendedName>
        <fullName evidence="1">Biotin carboxyl carrier protein of acetyl-CoA carboxylase</fullName>
    </recommendedName>
</protein>
<dbReference type="CDD" id="cd06850">
    <property type="entry name" value="biotinyl_domain"/>
    <property type="match status" value="1"/>
</dbReference>
<dbReference type="PROSITE" id="PS50968">
    <property type="entry name" value="BIOTINYL_LIPOYL"/>
    <property type="match status" value="1"/>
</dbReference>
<keyword evidence="1" id="KW-0275">Fatty acid biosynthesis</keyword>
<name>A0AAE3YNH9_9ACTN</name>
<dbReference type="InterPro" id="IPR001249">
    <property type="entry name" value="AcCoA_biotinCC"/>
</dbReference>
<dbReference type="SUPFAM" id="SSF51230">
    <property type="entry name" value="Single hybrid motif"/>
    <property type="match status" value="1"/>
</dbReference>
<dbReference type="Gene3D" id="2.40.50.100">
    <property type="match status" value="1"/>
</dbReference>
<sequence length="140" mass="14778">MTDELDEACTSVARLLAASPAPVRRLRLQHGDLMVEMEWAETAAPEAAPAAVPRAPESSDAGLAYVSAPMVGVFYRAPKPGEEPFVREGDTVRPGQQVAIIEAMKIMIPVEAEAAGEVVKILAEDGSPVEYGEHLIAVAG</sequence>
<dbReference type="InterPro" id="IPR053217">
    <property type="entry name" value="ACC_Biotin_Carrier"/>
</dbReference>
<comment type="caution">
    <text evidence="3">The sequence shown here is derived from an EMBL/GenBank/DDBJ whole genome shotgun (WGS) entry which is preliminary data.</text>
</comment>
<keyword evidence="1" id="KW-0276">Fatty acid metabolism</keyword>
<feature type="domain" description="Lipoyl-binding" evidence="2">
    <location>
        <begin position="63"/>
        <end position="140"/>
    </location>
</feature>
<dbReference type="GO" id="GO:0006633">
    <property type="term" value="P:fatty acid biosynthetic process"/>
    <property type="evidence" value="ECO:0007669"/>
    <property type="project" value="UniProtKB-KW"/>
</dbReference>
<comment type="pathway">
    <text evidence="1">Lipid metabolism; fatty acid biosynthesis.</text>
</comment>
<dbReference type="AlphaFoldDB" id="A0AAE3YNH9"/>
<dbReference type="PRINTS" id="PR01071">
    <property type="entry name" value="ACOABIOTINCC"/>
</dbReference>
<keyword evidence="1" id="KW-0443">Lipid metabolism</keyword>
<dbReference type="Pfam" id="PF00364">
    <property type="entry name" value="Biotin_lipoyl"/>
    <property type="match status" value="1"/>
</dbReference>
<accession>A0AAE3YNH9</accession>
<dbReference type="PANTHER" id="PTHR47597:SF1">
    <property type="entry name" value="IS A MEMBER OF THE PF|00364 BIOTIN-REQUIRING ENZYMES FAMILY-RELATED"/>
    <property type="match status" value="1"/>
</dbReference>